<accession>A0A369JRR7</accession>
<feature type="domain" description="NACHT" evidence="3">
    <location>
        <begin position="47"/>
        <end position="194"/>
    </location>
</feature>
<evidence type="ECO:0000313" key="4">
    <source>
        <dbReference type="EMBL" id="RDB24518.1"/>
    </source>
</evidence>
<name>A0A369JRR7_HYPMA</name>
<dbReference type="OrthoDB" id="4760524at2759"/>
<evidence type="ECO:0000256" key="2">
    <source>
        <dbReference type="SAM" id="MobiDB-lite"/>
    </source>
</evidence>
<sequence>MREASTGAAHDSLERHPPPRCHPGTRTELLNKIHGCIRDAAETKSESIIWLHGPAGSGKSAIAQTIAESCDERRQLAASFFFSRGRPHRDTIKYLFTTIAFQLAMSTPDRRRKINKVVVDDPSVIHKAPSIQLNKLIIEPLQNEWWDDHFPFLIVIDGLDECRGNVDQSQILSYIFHLNEWCRLPLCFLIASRPEPHIGSAFRTQNIYTAISLYRDFEALQDICAYLCDGFCEIQDSEKHADTMNAISKPWPDFKMVSLLVDRSGGYFIYASTILRYIDEEYFSPLDRLAEVLKCSSPAPFSELDKLYHQILSVSQDTRLLKRILWYSLHGDNHYFRCLGPAVEGVFQLRPGASILALRGLHSLLWVDTTLDFGGNSHQIRTIKPFHASLLDFLFDPQRAGKFFIDIEENRIDFLRESLRVFTKWASTGRNISYVGFTITIAYWQSNL</sequence>
<organism evidence="4 5">
    <name type="scientific">Hypsizygus marmoreus</name>
    <name type="common">White beech mushroom</name>
    <name type="synonym">Agaricus marmoreus</name>
    <dbReference type="NCBI Taxonomy" id="39966"/>
    <lineage>
        <taxon>Eukaryota</taxon>
        <taxon>Fungi</taxon>
        <taxon>Dikarya</taxon>
        <taxon>Basidiomycota</taxon>
        <taxon>Agaricomycotina</taxon>
        <taxon>Agaricomycetes</taxon>
        <taxon>Agaricomycetidae</taxon>
        <taxon>Agaricales</taxon>
        <taxon>Tricholomatineae</taxon>
        <taxon>Lyophyllaceae</taxon>
        <taxon>Hypsizygus</taxon>
    </lineage>
</organism>
<proteinExistence type="predicted"/>
<dbReference type="InterPro" id="IPR056884">
    <property type="entry name" value="NPHP3-like_N"/>
</dbReference>
<comment type="caution">
    <text evidence="4">The sequence shown here is derived from an EMBL/GenBank/DDBJ whole genome shotgun (WGS) entry which is preliminary data.</text>
</comment>
<gene>
    <name evidence="4" type="ORF">Hypma_008318</name>
</gene>
<keyword evidence="1" id="KW-0677">Repeat</keyword>
<dbReference type="PANTHER" id="PTHR10039:SF17">
    <property type="entry name" value="FUNGAL STAND N-TERMINAL GOODBYE DOMAIN-CONTAINING PROTEIN-RELATED"/>
    <property type="match status" value="1"/>
</dbReference>
<dbReference type="PROSITE" id="PS50837">
    <property type="entry name" value="NACHT"/>
    <property type="match status" value="1"/>
</dbReference>
<dbReference type="InterPro" id="IPR027417">
    <property type="entry name" value="P-loop_NTPase"/>
</dbReference>
<dbReference type="SUPFAM" id="SSF52540">
    <property type="entry name" value="P-loop containing nucleoside triphosphate hydrolases"/>
    <property type="match status" value="1"/>
</dbReference>
<dbReference type="STRING" id="39966.A0A369JRR7"/>
<evidence type="ECO:0000259" key="3">
    <source>
        <dbReference type="PROSITE" id="PS50837"/>
    </source>
</evidence>
<dbReference type="Proteomes" id="UP000076154">
    <property type="component" value="Unassembled WGS sequence"/>
</dbReference>
<evidence type="ECO:0000313" key="5">
    <source>
        <dbReference type="Proteomes" id="UP000076154"/>
    </source>
</evidence>
<dbReference type="Gene3D" id="3.40.50.300">
    <property type="entry name" value="P-loop containing nucleotide triphosphate hydrolases"/>
    <property type="match status" value="1"/>
</dbReference>
<feature type="region of interest" description="Disordered" evidence="2">
    <location>
        <begin position="1"/>
        <end position="25"/>
    </location>
</feature>
<dbReference type="AlphaFoldDB" id="A0A369JRR7"/>
<dbReference type="PANTHER" id="PTHR10039">
    <property type="entry name" value="AMELOGENIN"/>
    <property type="match status" value="1"/>
</dbReference>
<dbReference type="EMBL" id="LUEZ02000043">
    <property type="protein sequence ID" value="RDB24518.1"/>
    <property type="molecule type" value="Genomic_DNA"/>
</dbReference>
<evidence type="ECO:0000256" key="1">
    <source>
        <dbReference type="ARBA" id="ARBA00022737"/>
    </source>
</evidence>
<dbReference type="Pfam" id="PF24883">
    <property type="entry name" value="NPHP3_N"/>
    <property type="match status" value="1"/>
</dbReference>
<dbReference type="InterPro" id="IPR007111">
    <property type="entry name" value="NACHT_NTPase"/>
</dbReference>
<reference evidence="4" key="1">
    <citation type="submission" date="2018-04" db="EMBL/GenBank/DDBJ databases">
        <title>Whole genome sequencing of Hypsizygus marmoreus.</title>
        <authorList>
            <person name="Choi I.-G."/>
            <person name="Min B."/>
            <person name="Kim J.-G."/>
            <person name="Kim S."/>
            <person name="Oh Y.-L."/>
            <person name="Kong W.-S."/>
            <person name="Park H."/>
            <person name="Jeong J."/>
            <person name="Song E.-S."/>
        </authorList>
    </citation>
    <scope>NUCLEOTIDE SEQUENCE [LARGE SCALE GENOMIC DNA]</scope>
    <source>
        <strain evidence="4">51987-8</strain>
    </source>
</reference>
<dbReference type="InParanoid" id="A0A369JRR7"/>
<keyword evidence="5" id="KW-1185">Reference proteome</keyword>
<protein>
    <recommendedName>
        <fullName evidence="3">NACHT domain-containing protein</fullName>
    </recommendedName>
</protein>